<accession>A0ABM0M1P0</accession>
<organism evidence="2 3">
    <name type="scientific">Saccoglossus kowalevskii</name>
    <name type="common">Acorn worm</name>
    <dbReference type="NCBI Taxonomy" id="10224"/>
    <lineage>
        <taxon>Eukaryota</taxon>
        <taxon>Metazoa</taxon>
        <taxon>Hemichordata</taxon>
        <taxon>Enteropneusta</taxon>
        <taxon>Harrimaniidae</taxon>
        <taxon>Saccoglossus</taxon>
    </lineage>
</organism>
<reference evidence="3" key="1">
    <citation type="submission" date="2025-08" db="UniProtKB">
        <authorList>
            <consortium name="RefSeq"/>
        </authorList>
    </citation>
    <scope>IDENTIFICATION</scope>
    <source>
        <tissue evidence="3">Testes</tissue>
    </source>
</reference>
<keyword evidence="1" id="KW-0812">Transmembrane</keyword>
<sequence>IWGFVFLSLLLIPFYYIPAGQLSTLPEHRLEDAIDAFYQMSNNPQLILAVLGNMVSIAFFNFAGISVTKEMSATTRMVLDSVRTLVIWVFTIAVGWESFLPLKILGFVLLLNGQCIYNQIICAPLLRKKGICLRFVDPTGEAGRQPLIIQGDDVDDDDDVHIKHSVNA</sequence>
<dbReference type="RefSeq" id="XP_006813931.1">
    <property type="nucleotide sequence ID" value="XM_006813868.1"/>
</dbReference>
<protein>
    <submittedName>
        <fullName evidence="3">Solute carrier family 35 member F6-like</fullName>
    </submittedName>
</protein>
<keyword evidence="1" id="KW-0472">Membrane</keyword>
<dbReference type="Proteomes" id="UP000694865">
    <property type="component" value="Unplaced"/>
</dbReference>
<evidence type="ECO:0000313" key="2">
    <source>
        <dbReference type="Proteomes" id="UP000694865"/>
    </source>
</evidence>
<dbReference type="PANTHER" id="PTHR13146">
    <property type="match status" value="1"/>
</dbReference>
<evidence type="ECO:0000313" key="3">
    <source>
        <dbReference type="RefSeq" id="XP_006813931.1"/>
    </source>
</evidence>
<feature type="transmembrane region" description="Helical" evidence="1">
    <location>
        <begin position="102"/>
        <end position="126"/>
    </location>
</feature>
<feature type="non-terminal residue" evidence="3">
    <location>
        <position position="1"/>
    </location>
</feature>
<feature type="transmembrane region" description="Helical" evidence="1">
    <location>
        <begin position="77"/>
        <end position="96"/>
    </location>
</feature>
<keyword evidence="1" id="KW-1133">Transmembrane helix</keyword>
<gene>
    <name evidence="3" type="primary">LOC102804195</name>
</gene>
<proteinExistence type="predicted"/>
<feature type="transmembrane region" description="Helical" evidence="1">
    <location>
        <begin position="46"/>
        <end position="65"/>
    </location>
</feature>
<name>A0ABM0M1P0_SACKO</name>
<dbReference type="PANTHER" id="PTHR13146:SF0">
    <property type="entry name" value="SOLUTE CARRIER FAMILY 35 MEMBER F6"/>
    <property type="match status" value="1"/>
</dbReference>
<keyword evidence="2" id="KW-1185">Reference proteome</keyword>
<evidence type="ECO:0000256" key="1">
    <source>
        <dbReference type="SAM" id="Phobius"/>
    </source>
</evidence>
<dbReference type="GeneID" id="102804195"/>